<gene>
    <name evidence="3" type="ORF">CYMTET_28998</name>
</gene>
<feature type="compositionally biased region" description="Pro residues" evidence="1">
    <location>
        <begin position="147"/>
        <end position="167"/>
    </location>
</feature>
<dbReference type="AlphaFoldDB" id="A0AAE0FNC2"/>
<feature type="compositionally biased region" description="Low complexity" evidence="1">
    <location>
        <begin position="127"/>
        <end position="146"/>
    </location>
</feature>
<dbReference type="Pfam" id="PF16403">
    <property type="entry name" value="Bact_surface_Ig-like"/>
    <property type="match status" value="2"/>
</dbReference>
<evidence type="ECO:0000313" key="3">
    <source>
        <dbReference type="EMBL" id="KAK3262131.1"/>
    </source>
</evidence>
<dbReference type="Gene3D" id="2.60.40.10">
    <property type="entry name" value="Immunoglobulins"/>
    <property type="match status" value="2"/>
</dbReference>
<keyword evidence="4" id="KW-1185">Reference proteome</keyword>
<accession>A0AAE0FNC2</accession>
<evidence type="ECO:0000256" key="1">
    <source>
        <dbReference type="SAM" id="MobiDB-lite"/>
    </source>
</evidence>
<comment type="caution">
    <text evidence="3">The sequence shown here is derived from an EMBL/GenBank/DDBJ whole genome shotgun (WGS) entry which is preliminary data.</text>
</comment>
<dbReference type="EMBL" id="LGRX02016441">
    <property type="protein sequence ID" value="KAK3262131.1"/>
    <property type="molecule type" value="Genomic_DNA"/>
</dbReference>
<evidence type="ECO:0000313" key="4">
    <source>
        <dbReference type="Proteomes" id="UP001190700"/>
    </source>
</evidence>
<sequence>MLCALPCLYTSTFHIGQMGVAGEGEAAQLYFAGNASATCFRVIGESQAAVDTYNVETVSGPSKLTWVISASSVCGATSDTCIFNLCGFEVGEYVLQGTVNYTDATPGAAITGALNVVSAPPPPLPSQPSATPTRVPTVAPTITPTASYPPPLPPPPRPAHPPPACPPPSYPPLPHHPPLPAPVPACQLSGRCPPPEPPIPPVTITVADIAYPRVSGAMPVVPDTEAPVITMAGKSKEEVPQGESYIDPGATAYDMYDGFVDVVVAGLEAVSTATLTAEPFLLAYSANDDAGNVAAVKYRQVAVIARCAAPSYYCPDLGLCAECVIVTSGAGISCLCLPAVSADASSGSVAEYTSPVQRDTAPPRIALNVGPGGVAAATSSGDFVVVHHVEALQVWEDPGFSATDTVAGNLTAEVTIFGDVDTAAPTGELPCILEYNVVDAAGNAAATARRYVYVVDSCAEFGEVTCDSTSACSVDGGCFGLRSHLEEREAGLVRTPPVVDLRGDALVQVRQTELYELCSQEHPYVSKCDRGVHVSDEVDTGLEARVVVRGLGGRQVLDTSVPGVHNISFLVVNSAGLQSEAIRQVEVLAACEHSEPGCLMPSRTLDATENSAPNLTLLEAGPVLAYVAVPQHSTYEACAAGEAPREGALCDPGVMASDAEDGDLTQEALACAPACESPAACAGRPPLPPVACQALLADGCPTIQ</sequence>
<feature type="domain" description="Pesticidal crystal protein Cry22Aa Ig-like" evidence="2">
    <location>
        <begin position="393"/>
        <end position="454"/>
    </location>
</feature>
<reference evidence="3 4" key="1">
    <citation type="journal article" date="2015" name="Genome Biol. Evol.">
        <title>Comparative Genomics of a Bacterivorous Green Alga Reveals Evolutionary Causalities and Consequences of Phago-Mixotrophic Mode of Nutrition.</title>
        <authorList>
            <person name="Burns J.A."/>
            <person name="Paasch A."/>
            <person name="Narechania A."/>
            <person name="Kim E."/>
        </authorList>
    </citation>
    <scope>NUCLEOTIDE SEQUENCE [LARGE SCALE GENOMIC DNA]</scope>
    <source>
        <strain evidence="3 4">PLY_AMNH</strain>
    </source>
</reference>
<dbReference type="Proteomes" id="UP001190700">
    <property type="component" value="Unassembled WGS sequence"/>
</dbReference>
<feature type="region of interest" description="Disordered" evidence="1">
    <location>
        <begin position="120"/>
        <end position="167"/>
    </location>
</feature>
<dbReference type="PRINTS" id="PR01217">
    <property type="entry name" value="PRICHEXTENSN"/>
</dbReference>
<evidence type="ECO:0000259" key="2">
    <source>
        <dbReference type="Pfam" id="PF16403"/>
    </source>
</evidence>
<name>A0AAE0FNC2_9CHLO</name>
<dbReference type="InterPro" id="IPR032179">
    <property type="entry name" value="Cry22Aa_Ig-like"/>
</dbReference>
<protein>
    <recommendedName>
        <fullName evidence="2">Pesticidal crystal protein Cry22Aa Ig-like domain-containing protein</fullName>
    </recommendedName>
</protein>
<dbReference type="InterPro" id="IPR013783">
    <property type="entry name" value="Ig-like_fold"/>
</dbReference>
<proteinExistence type="predicted"/>
<feature type="domain" description="Pesticidal crystal protein Cry22Aa Ig-like" evidence="2">
    <location>
        <begin position="229"/>
        <end position="303"/>
    </location>
</feature>
<organism evidence="3 4">
    <name type="scientific">Cymbomonas tetramitiformis</name>
    <dbReference type="NCBI Taxonomy" id="36881"/>
    <lineage>
        <taxon>Eukaryota</taxon>
        <taxon>Viridiplantae</taxon>
        <taxon>Chlorophyta</taxon>
        <taxon>Pyramimonadophyceae</taxon>
        <taxon>Pyramimonadales</taxon>
        <taxon>Pyramimonadaceae</taxon>
        <taxon>Cymbomonas</taxon>
    </lineage>
</organism>